<evidence type="ECO:0000256" key="1">
    <source>
        <dbReference type="SAM" id="MobiDB-lite"/>
    </source>
</evidence>
<name>A0AB39VU51_9GAMM</name>
<reference evidence="2" key="1">
    <citation type="submission" date="2024-07" db="EMBL/GenBank/DDBJ databases">
        <authorList>
            <person name="Biller S.J."/>
        </authorList>
    </citation>
    <scope>NUCLEOTIDE SEQUENCE</scope>
    <source>
        <strain evidence="2">WC2420</strain>
    </source>
</reference>
<protein>
    <submittedName>
        <fullName evidence="2">Uncharacterized protein</fullName>
    </submittedName>
</protein>
<feature type="region of interest" description="Disordered" evidence="1">
    <location>
        <begin position="1"/>
        <end position="23"/>
    </location>
</feature>
<gene>
    <name evidence="2" type="ORF">AB3G37_08770</name>
</gene>
<evidence type="ECO:0000313" key="2">
    <source>
        <dbReference type="EMBL" id="XDU74143.1"/>
    </source>
</evidence>
<feature type="compositionally biased region" description="Polar residues" evidence="1">
    <location>
        <begin position="8"/>
        <end position="20"/>
    </location>
</feature>
<organism evidence="2">
    <name type="scientific">Rouxiella sp. WC2420</name>
    <dbReference type="NCBI Taxonomy" id="3234145"/>
    <lineage>
        <taxon>Bacteria</taxon>
        <taxon>Pseudomonadati</taxon>
        <taxon>Pseudomonadota</taxon>
        <taxon>Gammaproteobacteria</taxon>
        <taxon>Enterobacterales</taxon>
        <taxon>Yersiniaceae</taxon>
        <taxon>Rouxiella</taxon>
    </lineage>
</organism>
<sequence length="215" mass="23867">MPNGLTGAISTATHPPQLQSLPETTPALITTTITRAENSPEQPTSLRQIKRHCPHAMVSLPRPIQQKNQPLDLSFKPLTASALCSNVPESVPSTSGSGRPQTAPYVIEILSFPNEHPKIIEFLNIPEHERRAIYNKMVMEAMLLRIPRDDTGENISLEMRTLGQAHLMGIPVLNALVIKDITEKTLLKLESLQSAALHFLSTYAARQRAHHSWRP</sequence>
<dbReference type="AlphaFoldDB" id="A0AB39VU51"/>
<accession>A0AB39VU51</accession>
<dbReference type="EMBL" id="CP165628">
    <property type="protein sequence ID" value="XDU74143.1"/>
    <property type="molecule type" value="Genomic_DNA"/>
</dbReference>
<proteinExistence type="predicted"/>
<dbReference type="RefSeq" id="WP_369790364.1">
    <property type="nucleotide sequence ID" value="NZ_CP165628.1"/>
</dbReference>